<dbReference type="EMBL" id="KK198756">
    <property type="protein sequence ID" value="KCW77360.1"/>
    <property type="molecule type" value="Genomic_DNA"/>
</dbReference>
<feature type="compositionally biased region" description="Basic and acidic residues" evidence="1">
    <location>
        <begin position="185"/>
        <end position="196"/>
    </location>
</feature>
<dbReference type="EMBL" id="KK198756">
    <property type="protein sequence ID" value="KCW77361.1"/>
    <property type="molecule type" value="Genomic_DNA"/>
</dbReference>
<gene>
    <name evidence="2" type="ORF">EUGRSUZ_D01717</name>
</gene>
<evidence type="ECO:0000313" key="2">
    <source>
        <dbReference type="EMBL" id="KCW77360.1"/>
    </source>
</evidence>
<dbReference type="Gramene" id="KCW77360">
    <property type="protein sequence ID" value="KCW77360"/>
    <property type="gene ID" value="EUGRSUZ_D01717"/>
</dbReference>
<evidence type="ECO:0000256" key="1">
    <source>
        <dbReference type="SAM" id="MobiDB-lite"/>
    </source>
</evidence>
<feature type="region of interest" description="Disordered" evidence="1">
    <location>
        <begin position="168"/>
        <end position="222"/>
    </location>
</feature>
<reference evidence="2" key="1">
    <citation type="submission" date="2013-07" db="EMBL/GenBank/DDBJ databases">
        <title>The genome of Eucalyptus grandis.</title>
        <authorList>
            <person name="Schmutz J."/>
            <person name="Hayes R."/>
            <person name="Myburg A."/>
            <person name="Tuskan G."/>
            <person name="Grattapaglia D."/>
            <person name="Rokhsar D.S."/>
        </authorList>
    </citation>
    <scope>NUCLEOTIDE SEQUENCE</scope>
    <source>
        <tissue evidence="2">Leaf extractions</tissue>
    </source>
</reference>
<sequence length="222" mass="24474">MENYIRGNLAETCKCTRIRGQNISVLQCQASTKKSLRELHKSPLASVAMASVQCFRDAEETYYQQSNHGHHMDLAMNHSHTQCYGQSEKHHPSGHGYLAQGHGHNSGYLAQGHGHNSGFLAQGHGHNSGYLAHGHGHNSGHAMAKPHTPCMGQNNGRFLGQHAQTHCITQGHGPEHSSFHGKSKMKGEYEKKEKILIRRKSKGYRSGDDSCSSESESDDDHC</sequence>
<name>A0A059CHG2_EUCGR</name>
<protein>
    <submittedName>
        <fullName evidence="2">Uncharacterized protein</fullName>
    </submittedName>
</protein>
<organism evidence="2">
    <name type="scientific">Eucalyptus grandis</name>
    <name type="common">Flooded gum</name>
    <dbReference type="NCBI Taxonomy" id="71139"/>
    <lineage>
        <taxon>Eukaryota</taxon>
        <taxon>Viridiplantae</taxon>
        <taxon>Streptophyta</taxon>
        <taxon>Embryophyta</taxon>
        <taxon>Tracheophyta</taxon>
        <taxon>Spermatophyta</taxon>
        <taxon>Magnoliopsida</taxon>
        <taxon>eudicotyledons</taxon>
        <taxon>Gunneridae</taxon>
        <taxon>Pentapetalae</taxon>
        <taxon>rosids</taxon>
        <taxon>malvids</taxon>
        <taxon>Myrtales</taxon>
        <taxon>Myrtaceae</taxon>
        <taxon>Myrtoideae</taxon>
        <taxon>Eucalypteae</taxon>
        <taxon>Eucalyptus</taxon>
    </lineage>
</organism>
<dbReference type="Gramene" id="KCW77361">
    <property type="protein sequence ID" value="KCW77361"/>
    <property type="gene ID" value="EUGRSUZ_D01717"/>
</dbReference>
<accession>A0A059CHG2</accession>
<dbReference type="OMA" id="SKECHRS"/>
<proteinExistence type="predicted"/>
<dbReference type="AlphaFoldDB" id="A0A059CHG2"/>